<dbReference type="SUPFAM" id="SSF49313">
    <property type="entry name" value="Cadherin-like"/>
    <property type="match status" value="4"/>
</dbReference>
<dbReference type="PANTHER" id="PTHR24028">
    <property type="entry name" value="CADHERIN-87A"/>
    <property type="match status" value="1"/>
</dbReference>
<gene>
    <name evidence="10" type="ORF">DSL99_688</name>
</gene>
<dbReference type="STRING" id="1122159.SAMN02745246_00745"/>
<dbReference type="PROSITE" id="PS51854">
    <property type="entry name" value="CSPG"/>
    <property type="match status" value="1"/>
</dbReference>
<dbReference type="Proteomes" id="UP000290608">
    <property type="component" value="Unassembled WGS sequence"/>
</dbReference>
<dbReference type="SUPFAM" id="SSF49265">
    <property type="entry name" value="Fibronectin type III"/>
    <property type="match status" value="1"/>
</dbReference>
<dbReference type="GO" id="GO:0005886">
    <property type="term" value="C:plasma membrane"/>
    <property type="evidence" value="ECO:0007669"/>
    <property type="project" value="TreeGrafter"/>
</dbReference>
<feature type="chain" id="PRO_5020814900" evidence="6">
    <location>
        <begin position="22"/>
        <end position="3339"/>
    </location>
</feature>
<dbReference type="InterPro" id="IPR050174">
    <property type="entry name" value="Protocadherin/Cadherin-CA"/>
</dbReference>
<evidence type="ECO:0000256" key="4">
    <source>
        <dbReference type="ARBA" id="ARBA00023180"/>
    </source>
</evidence>
<sequence length="3339" mass="346044">MQKLLLSLFFLLSFACNTANSQTLAPGDIAFLGYNTDANGTQDHSFSWITLEDLSAGTVIYFTEEGWNANGNTWYAGNEGHYSWTATGATPAGTIIYVYENGSTNVLISSVGSMSSLLSGTGWNLSGGDNLFAYQSTTGAKPSSPTFLSGLYGDDNFAHTAGCDDANNWFDCQNCTVVGQSCATTGTATSGLPSTLTNGTNAIVLFPNPFNETDNAKYNGTLTGTKAFVASEINNRNNWVYDDSNAYTITSGAFNTPNIIPPSSTPTITTTVASGIKATTATLGGNVTDNGGVAVTERGIVYNTTGTPTTSDTKVQIGSGDGSFSDEITGLTASTTYYVRAYAINNVGTSYGNQVSFTTLNSFELPTPTVYFNSSTEFSSNFSTGQPSGLASYAASGGIDNTGRFSTGNITAAQIWTFHQPFSPTLANWKIGAFMEGTYISAFGITNKKDPEVDGALGLPANDAVTAYRPHIAIGAGDNNAGSMGFFNTGDLTTLQTGLNFTSRWRYWEMEVSYLGANQYRVTARIFNANSDGTLASSTPLVEQTQTVTNAELAGSAEAYLFIGLGTTNITSIDDFYTSTYVAPSYSPPTLTTLTAASLTATTATLGGNVTNNGGASVTERGVVYNTTGTPTTSDTKVQIGSGDGSFSDEITGLIASTTYYVRAYAINSVGTSYGNQVSFTTDAPSVLLNTNPTISFSNDDGFSDSKAVDGEGGSVNISDIDIEAYPINSSGTALTADPLEYHDHVDWPTYPPIVTYGGTLQHYGWAIKSANGDNFSLESLDFMDWGTWNLTFIIEAFDNGSSKGAITFAGNTDESYVNLSQSGILSAAFSNVDEIRIYKQGGDKTWTALNNIEVNSPVISVLATVTTTAASGITATTATLGGNVTDNGGVSITDRGIVYNTIGTPNIDDDTKVQIGTGDGSFSDEITGLTASTMYYVRAYAINSAGTGYGSQISFTTSSANKSPIVDANTGLTVNEGETAGIDSGKLHFDDEETADDSQLTATITGAVAYGTLFIDDNLNNTFDSGDAELTVGASFTQDDINNDRLRYTSTTDNDSSDSFIFTLSDPDGGTLTDQTFTITIVLVNDAPTFTGLPASVTVTEDATEDPFDISAGTISDVDAGGGELTLKLEATGGVFDYATGTGITLSGQLTSEATFTGNLIDLNNYINTPSNIYFRPDANLSGNGAGSVDVSINDNGNTGSGGGTDILISTISINITAVNDAPSDILLDNNSIPENEPSGTLVGTLSATDVDNGDTFTYTLVSGIGSDDNFAFSIAGNELRSAAVFDFDVQNSYSIRIRVTDAGGLTFEKPFTVTVDEVNESPSDILLDNSSVAENEAIGTTVGTLSAVDPNAGDTFVYTFADGAGDEDNDSFTLTGDELLTGEVFDFETKNTYTIRVRVTDSEGLFLELPFSISITDVNEAPTVVNPIPNQNIDQDEALSFQFAMNTFQDVDGDDLTYSAQLSGGGALPAWLSFNPANRTFSGTPLNTNVGTVSIEVIADDGNGESTNDTFDITVANVNDIPTVSNAIPDQTATENVVFTFQFAANTFEDIDVGDVLTYSAQLSGGGSFPAWLSFDPLTRTFSGTPGNDDTGLITIDVIANDGNGGTVSDSFELSIQGVNDAPVISTPLNISVFEDEPEALTGISFTDPDAGSSPVTVTFNVGSGTLAAISGNGVTVGGTSNSLILEGSLSDINAFIANGELTFTTALNASSDVNLNISITDNGNIGSGGALTDQADVTLTVTAVNDAPVNTVSGTQQIDQDAALVFSSGNGNLISVSDVDAGSNEIQITLTATNGLISLSGTGGLTFSQGSGVNDGTMVFLGTIDNINTALDGLIFSPIAGFNGLASLAMTSNDQGFSGSGGPQTDTDVVSITVNSINPIVTLVTSTAVNGTYNLEDELTVLVEFDQAVTVNTAGGSPILTLETGSTDREASYISGSGSNVLTFGYTVQQGDVSSDLDYTATNALALNGATIQNISGDDALISLPSTGSPNSLLGQKDLQIDGVIPVIASVSVPADQTYVEGETLDFTVNFSELVAVTGNPEISINIGSETEQAIFVSGSGSSALVFSYTVQSGDLDDNGIVVGSLSLNGGTIRDAAGNNANLTLNSVGATDQVLVDAVAPNGYAASFELGAQTIINSSNVETVEFGGLALEIGTILSYEFSSSTSGAPITGTASVTSETQIFDNAGGGFDLTSLGDGTITLTINLTDNAGNVGADATTTVTKDATAPTGYTVAWDELLINAMESSNTSFTISNTEINTTANYSISSSGDGNTATITGSLPINSATQQIPVDVSSLTDGILTIEITLTDDGDNEGSIISANNATLDQTAPASPSMPDLSAASDTGTSSTDNITADQTPTFTGTAEANTSVEVFSEGNSLGTTTADGSGNWSFTSPALTDGTYAITANATDTAGNVSVTSTALSITIDQNECNAQADFILSPTEGCQTPLTVFFTDQSTSADVWAWDFGDGTTSSAQNPIHAYNAYGDFTVKLTVTDTEYGCSSTIEKVFSNDELSAEFNANTTFGCGPLEVDFEDLSVGAESWSWDFGDGTTSTEQHPSHTYTQPGTYSVVLTTDGGSCSKTITKTNYIQVIGPDVDFSTDITEGCGPLTVAFTNNTIASSPSIGWVWDFGDGTTSTQQNPIHEYASAGTYTVKLTVNDLDGCSRTLTKTDLIQVNLLEASIVPTNVTCNGGSDGSITATPDEGLAPFTYQWNNGASTASINGLSAGNYSVIITDTNGCSVTKSVEITEPIPAALTTSTPSLISHSSAELGGELLNGLDCEQETGIVYATTSNPDISDTKVAMTLTTNLFGEAVTGLQFNTTYYVRAYSTNQNGMTTYGNEVTFTTSKKTLEITAAAGQNKIYGDADPVFTFTATGFEGGDDESILTGDLDRVTGEDVGFYAIQQGTLDAGANYSIDFTSADFEVRPATVGGVSFDDTSFTFDGTEKNIEITGTLPAGTSVAYSDNTRTNVGSEEATATITGSNYNTLVLTADLTITPADVTGITFEDASFVFDGTAKSLAITGTLPDETSVAYANNSRTDVGTQEVTATITGSNYNTLVLTADLTITPADITGITFEDASFVFDGTAKSLAINGSLPDGTSVAYANNSRTDVGTQEVTATITGSNYNTLVLTADLTVTPADVTEITFEDASFVFDGTAKSLAITGTLPDGTSVAYANNSRTDVDTQEVTATITGSNYNTLVLTADLTVTPADVTGITFEDASFVFDGTAKSLAITGTLPDETSVAYANNSRTDVGTQEVTTTITGSNYNTLVLTADLTVTPADVTGITFEDESFVFDGMAKSLAITGTLPDGTSVAYANNSRTDVGTQEVTATIT</sequence>
<dbReference type="RefSeq" id="WP_128759294.1">
    <property type="nucleotide sequence ID" value="NZ_QOVL01000002.1"/>
</dbReference>
<evidence type="ECO:0000256" key="2">
    <source>
        <dbReference type="ARBA" id="ARBA00022692"/>
    </source>
</evidence>
<comment type="caution">
    <text evidence="10">The sequence shown here is derived from an EMBL/GenBank/DDBJ whole genome shotgun (WGS) entry which is preliminary data.</text>
</comment>
<dbReference type="Pfam" id="PF17803">
    <property type="entry name" value="Cadherin_4"/>
    <property type="match status" value="1"/>
</dbReference>
<dbReference type="Pfam" id="PF18911">
    <property type="entry name" value="PKD_4"/>
    <property type="match status" value="3"/>
</dbReference>
<evidence type="ECO:0000259" key="7">
    <source>
        <dbReference type="PROSITE" id="PS50093"/>
    </source>
</evidence>
<feature type="compositionally biased region" description="Polar residues" evidence="5">
    <location>
        <begin position="2354"/>
        <end position="2366"/>
    </location>
</feature>
<dbReference type="PROSITE" id="PS50268">
    <property type="entry name" value="CADHERIN_2"/>
    <property type="match status" value="3"/>
</dbReference>
<keyword evidence="3" id="KW-0472">Membrane</keyword>
<accession>A0A4V1KSU0</accession>
<dbReference type="InterPro" id="IPR000601">
    <property type="entry name" value="PKD_dom"/>
</dbReference>
<evidence type="ECO:0000313" key="10">
    <source>
        <dbReference type="EMBL" id="RXG32908.1"/>
    </source>
</evidence>
<dbReference type="Pfam" id="PF16184">
    <property type="entry name" value="Cadherin_3"/>
    <property type="match status" value="1"/>
</dbReference>
<dbReference type="FunFam" id="2.60.40.10:FF:000270">
    <property type="entry name" value="Cell surface protein"/>
    <property type="match status" value="2"/>
</dbReference>
<evidence type="ECO:0000259" key="8">
    <source>
        <dbReference type="PROSITE" id="PS50268"/>
    </source>
</evidence>
<dbReference type="Pfam" id="PF13573">
    <property type="entry name" value="SprB"/>
    <property type="match status" value="1"/>
</dbReference>
<reference evidence="10 11" key="1">
    <citation type="submission" date="2018-07" db="EMBL/GenBank/DDBJ databases">
        <title>Leeuwenhoekiella genomics.</title>
        <authorList>
            <person name="Tahon G."/>
            <person name="Willems A."/>
        </authorList>
    </citation>
    <scope>NUCLEOTIDE SEQUENCE [LARGE SCALE GENOMIC DNA]</scope>
    <source>
        <strain evidence="10 11">LMG 1345</strain>
    </source>
</reference>
<dbReference type="SMART" id="SM00060">
    <property type="entry name" value="FN3"/>
    <property type="match status" value="4"/>
</dbReference>
<dbReference type="SMART" id="SM00089">
    <property type="entry name" value="PKD"/>
    <property type="match status" value="4"/>
</dbReference>
<dbReference type="InterPro" id="IPR013783">
    <property type="entry name" value="Ig-like_fold"/>
</dbReference>
<feature type="domain" description="Fibronectin type-III" evidence="9">
    <location>
        <begin position="588"/>
        <end position="685"/>
    </location>
</feature>
<feature type="compositionally biased region" description="Low complexity" evidence="5">
    <location>
        <begin position="2342"/>
        <end position="2353"/>
    </location>
</feature>
<evidence type="ECO:0000256" key="3">
    <source>
        <dbReference type="ARBA" id="ARBA00022989"/>
    </source>
</evidence>
<keyword evidence="6" id="KW-0732">Signal</keyword>
<keyword evidence="2" id="KW-0812">Transmembrane</keyword>
<feature type="domain" description="PKD" evidence="7">
    <location>
        <begin position="2436"/>
        <end position="2500"/>
    </location>
</feature>
<dbReference type="InterPro" id="IPR036116">
    <property type="entry name" value="FN3_sf"/>
</dbReference>
<name>A0A4V1KSU0_9FLAO</name>
<dbReference type="EMBL" id="QOVL01000002">
    <property type="protein sequence ID" value="RXG32908.1"/>
    <property type="molecule type" value="Genomic_DNA"/>
</dbReference>
<dbReference type="PROSITE" id="PS51257">
    <property type="entry name" value="PROKAR_LIPOPROTEIN"/>
    <property type="match status" value="1"/>
</dbReference>
<feature type="domain" description="PKD" evidence="7">
    <location>
        <begin position="2597"/>
        <end position="2678"/>
    </location>
</feature>
<dbReference type="PANTHER" id="PTHR24028:SF328">
    <property type="entry name" value="CADHERIN-3"/>
    <property type="match status" value="1"/>
</dbReference>
<dbReference type="SMART" id="SM00112">
    <property type="entry name" value="CA"/>
    <property type="match status" value="2"/>
</dbReference>
<dbReference type="Pfam" id="PF05345">
    <property type="entry name" value="He_PIG"/>
    <property type="match status" value="2"/>
</dbReference>
<dbReference type="Gene3D" id="2.60.40.10">
    <property type="entry name" value="Immunoglobulins"/>
    <property type="match status" value="7"/>
</dbReference>
<keyword evidence="4" id="KW-0325">Glycoprotein</keyword>
<dbReference type="InterPro" id="IPR044016">
    <property type="entry name" value="Big_13"/>
</dbReference>
<organism evidence="10 11">
    <name type="scientific">Leeuwenhoekiella marinoflava</name>
    <dbReference type="NCBI Taxonomy" id="988"/>
    <lineage>
        <taxon>Bacteria</taxon>
        <taxon>Pseudomonadati</taxon>
        <taxon>Bacteroidota</taxon>
        <taxon>Flavobacteriia</taxon>
        <taxon>Flavobacteriales</taxon>
        <taxon>Flavobacteriaceae</taxon>
        <taxon>Leeuwenhoekiella</taxon>
    </lineage>
</organism>
<dbReference type="PROSITE" id="PS50853">
    <property type="entry name" value="FN3"/>
    <property type="match status" value="2"/>
</dbReference>
<dbReference type="PROSITE" id="PS50093">
    <property type="entry name" value="PKD"/>
    <property type="match status" value="3"/>
</dbReference>
<dbReference type="InterPro" id="IPR035986">
    <property type="entry name" value="PKD_dom_sf"/>
</dbReference>
<dbReference type="Pfam" id="PF19077">
    <property type="entry name" value="Big_13"/>
    <property type="match status" value="1"/>
</dbReference>
<dbReference type="Pfam" id="PF00028">
    <property type="entry name" value="Cadherin"/>
    <property type="match status" value="1"/>
</dbReference>
<dbReference type="CDD" id="cd00146">
    <property type="entry name" value="PKD"/>
    <property type="match status" value="3"/>
</dbReference>
<dbReference type="CDD" id="cd11304">
    <property type="entry name" value="Cadherin_repeat"/>
    <property type="match status" value="2"/>
</dbReference>
<comment type="subcellular location">
    <subcellularLocation>
        <location evidence="1">Membrane</location>
        <topology evidence="1">Single-pass membrane protein</topology>
    </subcellularLocation>
</comment>
<feature type="domain" description="PKD" evidence="7">
    <location>
        <begin position="2545"/>
        <end position="2594"/>
    </location>
</feature>
<dbReference type="Pfam" id="PF18676">
    <property type="entry name" value="MBG_2"/>
    <property type="match status" value="1"/>
</dbReference>
<dbReference type="InterPro" id="IPR041286">
    <property type="entry name" value="MBG_2"/>
</dbReference>
<keyword evidence="3" id="KW-1133">Transmembrane helix</keyword>
<feature type="domain" description="Cadherin" evidence="8">
    <location>
        <begin position="1233"/>
        <end position="1328"/>
    </location>
</feature>
<evidence type="ECO:0000256" key="5">
    <source>
        <dbReference type="SAM" id="MobiDB-lite"/>
    </source>
</evidence>
<feature type="region of interest" description="Disordered" evidence="5">
    <location>
        <begin position="2328"/>
        <end position="2366"/>
    </location>
</feature>
<feature type="domain" description="Fibronectin type-III" evidence="9">
    <location>
        <begin position="265"/>
        <end position="362"/>
    </location>
</feature>
<dbReference type="Gene3D" id="2.60.40.60">
    <property type="entry name" value="Cadherins"/>
    <property type="match status" value="2"/>
</dbReference>
<evidence type="ECO:0000259" key="9">
    <source>
        <dbReference type="PROSITE" id="PS50853"/>
    </source>
</evidence>
<feature type="signal peptide" evidence="6">
    <location>
        <begin position="1"/>
        <end position="21"/>
    </location>
</feature>
<dbReference type="InterPro" id="IPR039005">
    <property type="entry name" value="CSPG_rpt"/>
</dbReference>
<feature type="non-terminal residue" evidence="10">
    <location>
        <position position="3339"/>
    </location>
</feature>
<dbReference type="GO" id="GO:0007156">
    <property type="term" value="P:homophilic cell adhesion via plasma membrane adhesion molecules"/>
    <property type="evidence" value="ECO:0007669"/>
    <property type="project" value="InterPro"/>
</dbReference>
<dbReference type="InterPro" id="IPR003961">
    <property type="entry name" value="FN3_dom"/>
</dbReference>
<feature type="domain" description="Cadherin" evidence="8">
    <location>
        <begin position="1333"/>
        <end position="1426"/>
    </location>
</feature>
<dbReference type="InterPro" id="IPR006644">
    <property type="entry name" value="Cadg"/>
</dbReference>
<dbReference type="SMART" id="SM00736">
    <property type="entry name" value="CADG"/>
    <property type="match status" value="4"/>
</dbReference>
<dbReference type="InterPro" id="IPR025667">
    <property type="entry name" value="SprB_repeat"/>
</dbReference>
<evidence type="ECO:0000256" key="6">
    <source>
        <dbReference type="SAM" id="SignalP"/>
    </source>
</evidence>
<dbReference type="GO" id="GO:0005509">
    <property type="term" value="F:calcium ion binding"/>
    <property type="evidence" value="ECO:0007669"/>
    <property type="project" value="InterPro"/>
</dbReference>
<dbReference type="PRINTS" id="PR00205">
    <property type="entry name" value="CADHERIN"/>
</dbReference>
<evidence type="ECO:0000313" key="11">
    <source>
        <dbReference type="Proteomes" id="UP000290608"/>
    </source>
</evidence>
<dbReference type="SUPFAM" id="SSF49299">
    <property type="entry name" value="PKD domain"/>
    <property type="match status" value="3"/>
</dbReference>
<dbReference type="InterPro" id="IPR022409">
    <property type="entry name" value="PKD/Chitinase_dom"/>
</dbReference>
<proteinExistence type="predicted"/>
<dbReference type="InterPro" id="IPR040853">
    <property type="entry name" value="RapA2_cadherin-like"/>
</dbReference>
<feature type="domain" description="Cadherin" evidence="8">
    <location>
        <begin position="1627"/>
        <end position="1753"/>
    </location>
</feature>
<dbReference type="InterPro" id="IPR002126">
    <property type="entry name" value="Cadherin-like_dom"/>
</dbReference>
<dbReference type="InterPro" id="IPR015919">
    <property type="entry name" value="Cadherin-like_sf"/>
</dbReference>
<evidence type="ECO:0000256" key="1">
    <source>
        <dbReference type="ARBA" id="ARBA00004167"/>
    </source>
</evidence>
<protein>
    <submittedName>
        <fullName evidence="10">PKD repeat protein</fullName>
    </submittedName>
</protein>